<evidence type="ECO:0000313" key="1">
    <source>
        <dbReference type="EMBL" id="KDR72459.1"/>
    </source>
</evidence>
<protein>
    <submittedName>
        <fullName evidence="1">Uncharacterized protein</fullName>
    </submittedName>
</protein>
<dbReference type="EMBL" id="KL142388">
    <property type="protein sequence ID" value="KDR72459.1"/>
    <property type="molecule type" value="Genomic_DNA"/>
</dbReference>
<organism evidence="1 2">
    <name type="scientific">Galerina marginata (strain CBS 339.88)</name>
    <dbReference type="NCBI Taxonomy" id="685588"/>
    <lineage>
        <taxon>Eukaryota</taxon>
        <taxon>Fungi</taxon>
        <taxon>Dikarya</taxon>
        <taxon>Basidiomycota</taxon>
        <taxon>Agaricomycotina</taxon>
        <taxon>Agaricomycetes</taxon>
        <taxon>Agaricomycetidae</taxon>
        <taxon>Agaricales</taxon>
        <taxon>Agaricineae</taxon>
        <taxon>Strophariaceae</taxon>
        <taxon>Galerina</taxon>
    </lineage>
</organism>
<feature type="non-terminal residue" evidence="1">
    <location>
        <position position="1"/>
    </location>
</feature>
<name>A0A067SXS4_GALM3</name>
<keyword evidence="2" id="KW-1185">Reference proteome</keyword>
<sequence length="67" mass="7509">LVLSLKGIIYSGSNHFTSRFIVNNEIWYHDGISTGAKCIKEGQLDDFEGDLLFKCKKKEAVVVIYGV</sequence>
<dbReference type="Proteomes" id="UP000027222">
    <property type="component" value="Unassembled WGS sequence"/>
</dbReference>
<dbReference type="AlphaFoldDB" id="A0A067SXS4"/>
<proteinExistence type="predicted"/>
<accession>A0A067SXS4</accession>
<dbReference type="OrthoDB" id="2629491at2759"/>
<gene>
    <name evidence="1" type="ORF">GALMADRAFT_73795</name>
</gene>
<evidence type="ECO:0000313" key="2">
    <source>
        <dbReference type="Proteomes" id="UP000027222"/>
    </source>
</evidence>
<dbReference type="HOGENOM" id="CLU_161516_1_0_1"/>
<reference evidence="2" key="1">
    <citation type="journal article" date="2014" name="Proc. Natl. Acad. Sci. U.S.A.">
        <title>Extensive sampling of basidiomycete genomes demonstrates inadequacy of the white-rot/brown-rot paradigm for wood decay fungi.</title>
        <authorList>
            <person name="Riley R."/>
            <person name="Salamov A.A."/>
            <person name="Brown D.W."/>
            <person name="Nagy L.G."/>
            <person name="Floudas D."/>
            <person name="Held B.W."/>
            <person name="Levasseur A."/>
            <person name="Lombard V."/>
            <person name="Morin E."/>
            <person name="Otillar R."/>
            <person name="Lindquist E.A."/>
            <person name="Sun H."/>
            <person name="LaButti K.M."/>
            <person name="Schmutz J."/>
            <person name="Jabbour D."/>
            <person name="Luo H."/>
            <person name="Baker S.E."/>
            <person name="Pisabarro A.G."/>
            <person name="Walton J.D."/>
            <person name="Blanchette R.A."/>
            <person name="Henrissat B."/>
            <person name="Martin F."/>
            <person name="Cullen D."/>
            <person name="Hibbett D.S."/>
            <person name="Grigoriev I.V."/>
        </authorList>
    </citation>
    <scope>NUCLEOTIDE SEQUENCE [LARGE SCALE GENOMIC DNA]</scope>
    <source>
        <strain evidence="2">CBS 339.88</strain>
    </source>
</reference>